<feature type="compositionally biased region" description="Low complexity" evidence="1">
    <location>
        <begin position="93"/>
        <end position="108"/>
    </location>
</feature>
<evidence type="ECO:0000256" key="1">
    <source>
        <dbReference type="SAM" id="MobiDB-lite"/>
    </source>
</evidence>
<evidence type="ECO:0000256" key="3">
    <source>
        <dbReference type="SAM" id="SignalP"/>
    </source>
</evidence>
<dbReference type="Proteomes" id="UP000253729">
    <property type="component" value="Unassembled WGS sequence"/>
</dbReference>
<dbReference type="AlphaFoldDB" id="A0A3F3PJG3"/>
<proteinExistence type="predicted"/>
<feature type="region of interest" description="Disordered" evidence="1">
    <location>
        <begin position="167"/>
        <end position="190"/>
    </location>
</feature>
<dbReference type="EMBL" id="KZ852105">
    <property type="protein sequence ID" value="RDH27007.1"/>
    <property type="molecule type" value="Genomic_DNA"/>
</dbReference>
<sequence>MKNGLGSSWTLLSNYLSLAAAVTCYTPDGTLVVNSLYQLCIPISDIHSMCCRLNGTIRIQELWCRGSSTFCCNTHEISSLGPTPVGTDPNSSVTATAAPTTTVTAIPTEDSSKNKDESERLTKVAIGVAVGVPLACIAVGMYGAGYLLGRRSTQKILSPAKFEPRAMSIPLKKPKGEIGRPRRSDDAASM</sequence>
<feature type="compositionally biased region" description="Basic and acidic residues" evidence="1">
    <location>
        <begin position="174"/>
        <end position="190"/>
    </location>
</feature>
<keyword evidence="3" id="KW-0732">Signal</keyword>
<name>A0A3F3PJG3_9EURO</name>
<keyword evidence="2" id="KW-1133">Transmembrane helix</keyword>
<keyword evidence="5" id="KW-1185">Reference proteome</keyword>
<accession>A0A3F3PJG3</accession>
<dbReference type="RefSeq" id="XP_026620029.1">
    <property type="nucleotide sequence ID" value="XM_026769878.1"/>
</dbReference>
<feature type="chain" id="PRO_5017602908" description="Mid2 domain-containing protein" evidence="3">
    <location>
        <begin position="22"/>
        <end position="190"/>
    </location>
</feature>
<feature type="transmembrane region" description="Helical" evidence="2">
    <location>
        <begin position="124"/>
        <end position="148"/>
    </location>
</feature>
<feature type="region of interest" description="Disordered" evidence="1">
    <location>
        <begin position="83"/>
        <end position="118"/>
    </location>
</feature>
<evidence type="ECO:0000313" key="4">
    <source>
        <dbReference type="EMBL" id="RDH27007.1"/>
    </source>
</evidence>
<evidence type="ECO:0000256" key="2">
    <source>
        <dbReference type="SAM" id="Phobius"/>
    </source>
</evidence>
<protein>
    <recommendedName>
        <fullName evidence="6">Mid2 domain-containing protein</fullName>
    </recommendedName>
</protein>
<dbReference type="GeneID" id="38138234"/>
<keyword evidence="2" id="KW-0472">Membrane</keyword>
<evidence type="ECO:0000313" key="5">
    <source>
        <dbReference type="Proteomes" id="UP000253729"/>
    </source>
</evidence>
<evidence type="ECO:0008006" key="6">
    <source>
        <dbReference type="Google" id="ProtNLM"/>
    </source>
</evidence>
<reference evidence="4 5" key="1">
    <citation type="submission" date="2018-07" db="EMBL/GenBank/DDBJ databases">
        <title>The genomes of Aspergillus section Nigri reveals drivers in fungal speciation.</title>
        <authorList>
            <consortium name="DOE Joint Genome Institute"/>
            <person name="Vesth T.C."/>
            <person name="Nybo J."/>
            <person name="Theobald S."/>
            <person name="Brandl J."/>
            <person name="Frisvad J.C."/>
            <person name="Nielsen K.F."/>
            <person name="Lyhne E.K."/>
            <person name="Kogle M.E."/>
            <person name="Kuo A."/>
            <person name="Riley R."/>
            <person name="Clum A."/>
            <person name="Nolan M."/>
            <person name="Lipzen A."/>
            <person name="Salamov A."/>
            <person name="Henrissat B."/>
            <person name="Wiebenga A."/>
            <person name="De vries R.P."/>
            <person name="Grigoriev I.V."/>
            <person name="Mortensen U.H."/>
            <person name="Andersen M.R."/>
            <person name="Baker S.E."/>
        </authorList>
    </citation>
    <scope>NUCLEOTIDE SEQUENCE [LARGE SCALE GENOMIC DNA]</scope>
    <source>
        <strain evidence="4 5">CBS 139.54b</strain>
    </source>
</reference>
<keyword evidence="2" id="KW-0812">Transmembrane</keyword>
<feature type="signal peptide" evidence="3">
    <location>
        <begin position="1"/>
        <end position="21"/>
    </location>
</feature>
<dbReference type="STRING" id="1341132.A0A3F3PJG3"/>
<gene>
    <name evidence="4" type="ORF">BDQ94DRAFT_164010</name>
</gene>
<organism evidence="4 5">
    <name type="scientific">Aspergillus welwitschiae</name>
    <dbReference type="NCBI Taxonomy" id="1341132"/>
    <lineage>
        <taxon>Eukaryota</taxon>
        <taxon>Fungi</taxon>
        <taxon>Dikarya</taxon>
        <taxon>Ascomycota</taxon>
        <taxon>Pezizomycotina</taxon>
        <taxon>Eurotiomycetes</taxon>
        <taxon>Eurotiomycetidae</taxon>
        <taxon>Eurotiales</taxon>
        <taxon>Aspergillaceae</taxon>
        <taxon>Aspergillus</taxon>
        <taxon>Aspergillus subgen. Circumdati</taxon>
    </lineage>
</organism>